<comment type="caution">
    <text evidence="1">The sequence shown here is derived from an EMBL/GenBank/DDBJ whole genome shotgun (WGS) entry which is preliminary data.</text>
</comment>
<dbReference type="Proteomes" id="UP001164539">
    <property type="component" value="Chromosome 8"/>
</dbReference>
<name>A0ACC1XRH3_MELAZ</name>
<organism evidence="1 2">
    <name type="scientific">Melia azedarach</name>
    <name type="common">Chinaberry tree</name>
    <dbReference type="NCBI Taxonomy" id="155640"/>
    <lineage>
        <taxon>Eukaryota</taxon>
        <taxon>Viridiplantae</taxon>
        <taxon>Streptophyta</taxon>
        <taxon>Embryophyta</taxon>
        <taxon>Tracheophyta</taxon>
        <taxon>Spermatophyta</taxon>
        <taxon>Magnoliopsida</taxon>
        <taxon>eudicotyledons</taxon>
        <taxon>Gunneridae</taxon>
        <taxon>Pentapetalae</taxon>
        <taxon>rosids</taxon>
        <taxon>malvids</taxon>
        <taxon>Sapindales</taxon>
        <taxon>Meliaceae</taxon>
        <taxon>Melia</taxon>
    </lineage>
</organism>
<evidence type="ECO:0000313" key="1">
    <source>
        <dbReference type="EMBL" id="KAJ4713522.1"/>
    </source>
</evidence>
<keyword evidence="2" id="KW-1185">Reference proteome</keyword>
<sequence>MWMMGYNDGGDFNMPDSFNGRKLRPLIPRPVPSGNNTSTATPPCLSRIHGTDLFGLNHHLGSHFGDQNKREFNTPPVVVSSRWNPTPEQLRTLEELYRRGTRTPSAEQIQHITAQLRRYGKIEGKNVFYWFQNHKARERQKRRRQLESAADHHHEHNNQDIEIFERNTKDPVASKTGYEVEQTKNWAASTNCSILAEESVSIQRSAKAAMAECRQQGGWIQFDEAGELQHRSSRSLVERNATWQMMQLSCPSPPTHLINTHSINSTTTRATPDHQSAAAIRAMDQKQLIKTTHDLNFFFSPCRENCNGFNYLNTSVGTEDSGCGGESDQTLQLFPLRSGDGGTGNNSDKGTDVSVAEAMDANLNPCQFFEFLPLKN</sequence>
<dbReference type="EMBL" id="CM051401">
    <property type="protein sequence ID" value="KAJ4713522.1"/>
    <property type="molecule type" value="Genomic_DNA"/>
</dbReference>
<proteinExistence type="predicted"/>
<protein>
    <submittedName>
        <fullName evidence="1">WUSCHEL-related homeobox 1-like</fullName>
    </submittedName>
</protein>
<accession>A0ACC1XRH3</accession>
<evidence type="ECO:0000313" key="2">
    <source>
        <dbReference type="Proteomes" id="UP001164539"/>
    </source>
</evidence>
<reference evidence="1 2" key="1">
    <citation type="journal article" date="2023" name="Science">
        <title>Complex scaffold remodeling in plant triterpene biosynthesis.</title>
        <authorList>
            <person name="De La Pena R."/>
            <person name="Hodgson H."/>
            <person name="Liu J.C."/>
            <person name="Stephenson M.J."/>
            <person name="Martin A.C."/>
            <person name="Owen C."/>
            <person name="Harkess A."/>
            <person name="Leebens-Mack J."/>
            <person name="Jimenez L.E."/>
            <person name="Osbourn A."/>
            <person name="Sattely E.S."/>
        </authorList>
    </citation>
    <scope>NUCLEOTIDE SEQUENCE [LARGE SCALE GENOMIC DNA]</scope>
    <source>
        <strain evidence="2">cv. JPN11</strain>
        <tissue evidence="1">Leaf</tissue>
    </source>
</reference>
<gene>
    <name evidence="1" type="ORF">OWV82_015605</name>
</gene>